<sequence>RRRKGSAVFTLSNERLSGATTQQRRSHHSRLSQLDGAGASGSDYYSYVASFSPAAAAASRLGLLRQRLIARIGDLTLRQVHICCCLAILLALDALAKLLNLTVTAVAGRLLANLMASGLFCCLWSGVVQLLGRSQQGAAVGCLLANPPAWAPTPVRFWEAELAIAAAERKPEPPAAQQRRNRGGTAGSGTASHGRLRSWLQV</sequence>
<feature type="transmembrane region" description="Helical" evidence="2">
    <location>
        <begin position="110"/>
        <end position="131"/>
    </location>
</feature>
<evidence type="ECO:0000256" key="2">
    <source>
        <dbReference type="SAM" id="Phobius"/>
    </source>
</evidence>
<organism evidence="3 4">
    <name type="scientific">Macrostomum lignano</name>
    <dbReference type="NCBI Taxonomy" id="282301"/>
    <lineage>
        <taxon>Eukaryota</taxon>
        <taxon>Metazoa</taxon>
        <taxon>Spiralia</taxon>
        <taxon>Lophotrochozoa</taxon>
        <taxon>Platyhelminthes</taxon>
        <taxon>Rhabditophora</taxon>
        <taxon>Macrostomorpha</taxon>
        <taxon>Macrostomida</taxon>
        <taxon>Macrostomidae</taxon>
        <taxon>Macrostomum</taxon>
    </lineage>
</organism>
<feature type="region of interest" description="Disordered" evidence="1">
    <location>
        <begin position="169"/>
        <end position="202"/>
    </location>
</feature>
<proteinExistence type="predicted"/>
<accession>A0A1I8F161</accession>
<keyword evidence="3" id="KW-1185">Reference proteome</keyword>
<evidence type="ECO:0000313" key="3">
    <source>
        <dbReference type="Proteomes" id="UP000095280"/>
    </source>
</evidence>
<keyword evidence="2" id="KW-0812">Transmembrane</keyword>
<dbReference type="Proteomes" id="UP000095280">
    <property type="component" value="Unplaced"/>
</dbReference>
<evidence type="ECO:0000313" key="4">
    <source>
        <dbReference type="WBParaSite" id="maker-unitig_10662-snap-gene-0.2-mRNA-1"/>
    </source>
</evidence>
<name>A0A1I8F161_9PLAT</name>
<dbReference type="AlphaFoldDB" id="A0A1I8F161"/>
<feature type="transmembrane region" description="Helical" evidence="2">
    <location>
        <begin position="75"/>
        <end position="98"/>
    </location>
</feature>
<keyword evidence="2" id="KW-1133">Transmembrane helix</keyword>
<reference evidence="4" key="1">
    <citation type="submission" date="2016-11" db="UniProtKB">
        <authorList>
            <consortium name="WormBaseParasite"/>
        </authorList>
    </citation>
    <scope>IDENTIFICATION</scope>
</reference>
<protein>
    <submittedName>
        <fullName evidence="4">Pecanex-like protein</fullName>
    </submittedName>
</protein>
<evidence type="ECO:0000256" key="1">
    <source>
        <dbReference type="SAM" id="MobiDB-lite"/>
    </source>
</evidence>
<dbReference type="WBParaSite" id="maker-unitig_10662-snap-gene-0.2-mRNA-1">
    <property type="protein sequence ID" value="maker-unitig_10662-snap-gene-0.2-mRNA-1"/>
    <property type="gene ID" value="maker-unitig_10662-snap-gene-0.2"/>
</dbReference>
<keyword evidence="2" id="KW-0472">Membrane</keyword>